<gene>
    <name evidence="3" type="ORF">BSZ40_07580</name>
</gene>
<feature type="region of interest" description="Disordered" evidence="1">
    <location>
        <begin position="398"/>
        <end position="439"/>
    </location>
</feature>
<sequence>MPSSLQITAARLDPALLDLPWELPLEQWPQSVLAALPRGLSRHVVRFVNLNDRVIAIKEIGESVAYREYELLRDLSRIGAPSVQPTAVVTKRTSVTGEELNCALVTEHLQFSLPYRALFSQYMRPETATRLIDALAVLLVRLHLTGFYWGDVSLSNTLFRRDAGAFAAYLVDAETGELHPKLTPGQRAYDLDLARTNIIGELMDLQAGALLEPNIDTIEVGNRIVERYEELWDELTAEETFDAHERWRVAARIQRLNELGFDVGEITMNTDLDGTHVSIRPKVVDAGHYHRQVMRLTGLDVQERQGRRMLNDLEAYRAVNQLGNVPLEMVAHSWMAEVFEPTVAAVPLELRRKLEPAEIFHEVLEHRWYRSQEAGRDVPMHEAVASYVAEVLPGRPDEQSYLSLGDSSEMDDIFGEENGDLGSYSGRSANAEPWDNLPS</sequence>
<keyword evidence="3" id="KW-0418">Kinase</keyword>
<feature type="compositionally biased region" description="Acidic residues" evidence="1">
    <location>
        <begin position="408"/>
        <end position="419"/>
    </location>
</feature>
<dbReference type="GO" id="GO:0016301">
    <property type="term" value="F:kinase activity"/>
    <property type="evidence" value="ECO:0007669"/>
    <property type="project" value="UniProtKB-KW"/>
</dbReference>
<dbReference type="InterPro" id="IPR011009">
    <property type="entry name" value="Kinase-like_dom_sf"/>
</dbReference>
<dbReference type="InterPro" id="IPR025111">
    <property type="entry name" value="DUF4032"/>
</dbReference>
<dbReference type="SUPFAM" id="SSF56112">
    <property type="entry name" value="Protein kinase-like (PK-like)"/>
    <property type="match status" value="1"/>
</dbReference>
<dbReference type="STRING" id="52770.BSZ40_07580"/>
<protein>
    <submittedName>
        <fullName evidence="3">Lipopolysaccharide kinase</fullName>
    </submittedName>
</protein>
<organism evidence="3 4">
    <name type="scientific">Buchananella hordeovulneris</name>
    <dbReference type="NCBI Taxonomy" id="52770"/>
    <lineage>
        <taxon>Bacteria</taxon>
        <taxon>Bacillati</taxon>
        <taxon>Actinomycetota</taxon>
        <taxon>Actinomycetes</taxon>
        <taxon>Actinomycetales</taxon>
        <taxon>Actinomycetaceae</taxon>
        <taxon>Buchananella</taxon>
    </lineage>
</organism>
<name>A0A1Q5PVD1_9ACTO</name>
<comment type="caution">
    <text evidence="3">The sequence shown here is derived from an EMBL/GenBank/DDBJ whole genome shotgun (WGS) entry which is preliminary data.</text>
</comment>
<reference evidence="4" key="1">
    <citation type="submission" date="2016-12" db="EMBL/GenBank/DDBJ databases">
        <authorList>
            <person name="Meng X."/>
        </authorList>
    </citation>
    <scope>NUCLEOTIDE SEQUENCE [LARGE SCALE GENOMIC DNA]</scope>
    <source>
        <strain evidence="4">DSM 20732</strain>
    </source>
</reference>
<evidence type="ECO:0000256" key="1">
    <source>
        <dbReference type="SAM" id="MobiDB-lite"/>
    </source>
</evidence>
<dbReference type="Pfam" id="PF06293">
    <property type="entry name" value="Kdo"/>
    <property type="match status" value="1"/>
</dbReference>
<keyword evidence="3" id="KW-0808">Transferase</keyword>
<proteinExistence type="predicted"/>
<dbReference type="InParanoid" id="A0A1Q5PVD1"/>
<accession>A0A1Q5PVD1</accession>
<keyword evidence="4" id="KW-1185">Reference proteome</keyword>
<dbReference type="OrthoDB" id="1550523at2"/>
<feature type="domain" description="DUF4032" evidence="2">
    <location>
        <begin position="230"/>
        <end position="392"/>
    </location>
</feature>
<evidence type="ECO:0000259" key="2">
    <source>
        <dbReference type="Pfam" id="PF13224"/>
    </source>
</evidence>
<dbReference type="Pfam" id="PF13224">
    <property type="entry name" value="DUF4032"/>
    <property type="match status" value="1"/>
</dbReference>
<dbReference type="RefSeq" id="WP_073824841.1">
    <property type="nucleotide sequence ID" value="NZ_JAUNKL010000013.1"/>
</dbReference>
<dbReference type="Proteomes" id="UP000185612">
    <property type="component" value="Unassembled WGS sequence"/>
</dbReference>
<evidence type="ECO:0000313" key="4">
    <source>
        <dbReference type="Proteomes" id="UP000185612"/>
    </source>
</evidence>
<dbReference type="AlphaFoldDB" id="A0A1Q5PVD1"/>
<dbReference type="EMBL" id="MQVS01000007">
    <property type="protein sequence ID" value="OKL51419.1"/>
    <property type="molecule type" value="Genomic_DNA"/>
</dbReference>
<evidence type="ECO:0000313" key="3">
    <source>
        <dbReference type="EMBL" id="OKL51419.1"/>
    </source>
</evidence>